<dbReference type="GeneID" id="54470977"/>
<accession>A0A6A6PMZ8</accession>
<dbReference type="RefSeq" id="XP_033587942.1">
    <property type="nucleotide sequence ID" value="XM_033729975.1"/>
</dbReference>
<feature type="compositionally biased region" description="Basic residues" evidence="1">
    <location>
        <begin position="351"/>
        <end position="361"/>
    </location>
</feature>
<dbReference type="Pfam" id="PF24494">
    <property type="entry name" value="DUF7587"/>
    <property type="match status" value="1"/>
</dbReference>
<reference evidence="3" key="1">
    <citation type="journal article" date="2020" name="Stud. Mycol.">
        <title>101 Dothideomycetes genomes: a test case for predicting lifestyles and emergence of pathogens.</title>
        <authorList>
            <person name="Haridas S."/>
            <person name="Albert R."/>
            <person name="Binder M."/>
            <person name="Bloem J."/>
            <person name="Labutti K."/>
            <person name="Salamov A."/>
            <person name="Andreopoulos B."/>
            <person name="Baker S."/>
            <person name="Barry K."/>
            <person name="Bills G."/>
            <person name="Bluhm B."/>
            <person name="Cannon C."/>
            <person name="Castanera R."/>
            <person name="Culley D."/>
            <person name="Daum C."/>
            <person name="Ezra D."/>
            <person name="Gonzalez J."/>
            <person name="Henrissat B."/>
            <person name="Kuo A."/>
            <person name="Liang C."/>
            <person name="Lipzen A."/>
            <person name="Lutzoni F."/>
            <person name="Magnuson J."/>
            <person name="Mondo S."/>
            <person name="Nolan M."/>
            <person name="Ohm R."/>
            <person name="Pangilinan J."/>
            <person name="Park H.-J."/>
            <person name="Ramirez L."/>
            <person name="Alfaro M."/>
            <person name="Sun H."/>
            <person name="Tritt A."/>
            <person name="Yoshinaga Y."/>
            <person name="Zwiers L.-H."/>
            <person name="Turgeon B."/>
            <person name="Goodwin S."/>
            <person name="Spatafora J."/>
            <person name="Crous P."/>
            <person name="Grigoriev I."/>
        </authorList>
    </citation>
    <scope>NUCLEOTIDE SEQUENCE</scope>
    <source>
        <strain evidence="3">CBS 113389</strain>
    </source>
</reference>
<organism evidence="3 4">
    <name type="scientific">Neohortaea acidophila</name>
    <dbReference type="NCBI Taxonomy" id="245834"/>
    <lineage>
        <taxon>Eukaryota</taxon>
        <taxon>Fungi</taxon>
        <taxon>Dikarya</taxon>
        <taxon>Ascomycota</taxon>
        <taxon>Pezizomycotina</taxon>
        <taxon>Dothideomycetes</taxon>
        <taxon>Dothideomycetidae</taxon>
        <taxon>Mycosphaerellales</taxon>
        <taxon>Teratosphaeriaceae</taxon>
        <taxon>Neohortaea</taxon>
    </lineage>
</organism>
<dbReference type="AlphaFoldDB" id="A0A6A6PMZ8"/>
<evidence type="ECO:0000313" key="4">
    <source>
        <dbReference type="Proteomes" id="UP000799767"/>
    </source>
</evidence>
<dbReference type="EMBL" id="MU001638">
    <property type="protein sequence ID" value="KAF2481372.1"/>
    <property type="molecule type" value="Genomic_DNA"/>
</dbReference>
<feature type="region of interest" description="Disordered" evidence="1">
    <location>
        <begin position="257"/>
        <end position="282"/>
    </location>
</feature>
<keyword evidence="4" id="KW-1185">Reference proteome</keyword>
<evidence type="ECO:0000256" key="1">
    <source>
        <dbReference type="SAM" id="MobiDB-lite"/>
    </source>
</evidence>
<proteinExistence type="predicted"/>
<evidence type="ECO:0000259" key="2">
    <source>
        <dbReference type="Pfam" id="PF24494"/>
    </source>
</evidence>
<feature type="region of interest" description="Disordered" evidence="1">
    <location>
        <begin position="303"/>
        <end position="406"/>
    </location>
</feature>
<sequence length="406" mass="45367">MEQYPRNRRSYLWRVYGTQHDRCNHPSLLLQWPRPQIRLRHDTACKIMAAQHVMGVAGFATGFSSWTPSLSFVLKFADNLSRQNRDGSANHVHISVIDTKELWTSIQIFHVPALATALATGLGPYPEEYLAYGVIKGRWHKAVPLMVFREAGLPLQPALTVPPKDVCGPVETERASAIAKEFGPDFALPVYLAVLTKAGPVLGLDHVNFERLLSAIQPVDVPVKKWAKDTGVKPYMHHIDVVQFCRLMQTLAQKLNDNNASGNASNPRGENILPNKKRARVDEPATNKRVRIEVSANDQEPQLTTTFKTLAFDDDDDMDDDFSESDSEPEPALKKTRYTATSTTAAPAPKKPLKPILKKSTKTYGVTTRRMGKEGKALFKGPGVSTRRASRVMEREMKKLSIDMKD</sequence>
<dbReference type="Proteomes" id="UP000799767">
    <property type="component" value="Unassembled WGS sequence"/>
</dbReference>
<gene>
    <name evidence="3" type="ORF">BDY17DRAFT_187536</name>
</gene>
<feature type="compositionally biased region" description="Acidic residues" evidence="1">
    <location>
        <begin position="312"/>
        <end position="329"/>
    </location>
</feature>
<feature type="compositionally biased region" description="Low complexity" evidence="1">
    <location>
        <begin position="338"/>
        <end position="348"/>
    </location>
</feature>
<name>A0A6A6PMZ8_9PEZI</name>
<feature type="compositionally biased region" description="Basic and acidic residues" evidence="1">
    <location>
        <begin position="391"/>
        <end position="406"/>
    </location>
</feature>
<protein>
    <recommendedName>
        <fullName evidence="2">DUF7587 domain-containing protein</fullName>
    </recommendedName>
</protein>
<feature type="domain" description="DUF7587" evidence="2">
    <location>
        <begin position="8"/>
        <end position="135"/>
    </location>
</feature>
<dbReference type="InterPro" id="IPR056009">
    <property type="entry name" value="DUF7587"/>
</dbReference>
<evidence type="ECO:0000313" key="3">
    <source>
        <dbReference type="EMBL" id="KAF2481372.1"/>
    </source>
</evidence>
<feature type="compositionally biased region" description="Polar residues" evidence="1">
    <location>
        <begin position="257"/>
        <end position="268"/>
    </location>
</feature>